<gene>
    <name evidence="1" type="ORF">ENP34_08260</name>
</gene>
<name>A0A831X7Q0_9BACT</name>
<proteinExistence type="predicted"/>
<accession>A0A831X7Q0</accession>
<sequence>MRYMLLMYGDEQAEAGLSPEEFNELVQAYFRYDDELRQARKYVFAEALQPSSTVRVQLSGLARLRNASSRAS</sequence>
<protein>
    <submittedName>
        <fullName evidence="1">Uncharacterized protein</fullName>
    </submittedName>
</protein>
<organism evidence="1">
    <name type="scientific">Thermorudis peleae</name>
    <dbReference type="NCBI Taxonomy" id="1382356"/>
    <lineage>
        <taxon>Bacteria</taxon>
        <taxon>Pseudomonadati</taxon>
        <taxon>Thermomicrobiota</taxon>
        <taxon>Thermomicrobia</taxon>
        <taxon>Thermomicrobia incertae sedis</taxon>
        <taxon>Thermorudis</taxon>
    </lineage>
</organism>
<dbReference type="SUPFAM" id="SSF54909">
    <property type="entry name" value="Dimeric alpha+beta barrel"/>
    <property type="match status" value="1"/>
</dbReference>
<dbReference type="Gene3D" id="3.30.70.1060">
    <property type="entry name" value="Dimeric alpha+beta barrel"/>
    <property type="match status" value="1"/>
</dbReference>
<evidence type="ECO:0000313" key="1">
    <source>
        <dbReference type="EMBL" id="HEG91422.1"/>
    </source>
</evidence>
<dbReference type="InterPro" id="IPR011008">
    <property type="entry name" value="Dimeric_a/b-barrel"/>
</dbReference>
<dbReference type="EMBL" id="DSIY01000197">
    <property type="protein sequence ID" value="HEG91422.1"/>
    <property type="molecule type" value="Genomic_DNA"/>
</dbReference>
<reference evidence="1" key="1">
    <citation type="journal article" date="2020" name="mSystems">
        <title>Genome- and Community-Level Interaction Insights into Carbon Utilization and Element Cycling Functions of Hydrothermarchaeota in Hydrothermal Sediment.</title>
        <authorList>
            <person name="Zhou Z."/>
            <person name="Liu Y."/>
            <person name="Xu W."/>
            <person name="Pan J."/>
            <person name="Luo Z.H."/>
            <person name="Li M."/>
        </authorList>
    </citation>
    <scope>NUCLEOTIDE SEQUENCE [LARGE SCALE GENOMIC DNA]</scope>
    <source>
        <strain evidence="1">SpSt-210</strain>
    </source>
</reference>
<dbReference type="AlphaFoldDB" id="A0A831X7Q0"/>
<comment type="caution">
    <text evidence="1">The sequence shown here is derived from an EMBL/GenBank/DDBJ whole genome shotgun (WGS) entry which is preliminary data.</text>
</comment>